<comment type="caution">
    <text evidence="2">The sequence shown here is derived from an EMBL/GenBank/DDBJ whole genome shotgun (WGS) entry which is preliminary data.</text>
</comment>
<evidence type="ECO:0000313" key="2">
    <source>
        <dbReference type="EMBL" id="MBW0515587.1"/>
    </source>
</evidence>
<name>A0A9Q3E8K4_9BASI</name>
<organism evidence="2 3">
    <name type="scientific">Austropuccinia psidii MF-1</name>
    <dbReference type="NCBI Taxonomy" id="1389203"/>
    <lineage>
        <taxon>Eukaryota</taxon>
        <taxon>Fungi</taxon>
        <taxon>Dikarya</taxon>
        <taxon>Basidiomycota</taxon>
        <taxon>Pucciniomycotina</taxon>
        <taxon>Pucciniomycetes</taxon>
        <taxon>Pucciniales</taxon>
        <taxon>Sphaerophragmiaceae</taxon>
        <taxon>Austropuccinia</taxon>
    </lineage>
</organism>
<dbReference type="PANTHER" id="PTHR22093">
    <property type="entry name" value="LEUKOCYTE RECEPTOR CLUSTER LRC MEMBER 1"/>
    <property type="match status" value="1"/>
</dbReference>
<reference evidence="2" key="1">
    <citation type="submission" date="2021-03" db="EMBL/GenBank/DDBJ databases">
        <title>Draft genome sequence of rust myrtle Austropuccinia psidii MF-1, a brazilian biotype.</title>
        <authorList>
            <person name="Quecine M.C."/>
            <person name="Pachon D.M.R."/>
            <person name="Bonatelli M.L."/>
            <person name="Correr F.H."/>
            <person name="Franceschini L.M."/>
            <person name="Leite T.F."/>
            <person name="Margarido G.R.A."/>
            <person name="Almeida C.A."/>
            <person name="Ferrarezi J.A."/>
            <person name="Labate C.A."/>
        </authorList>
    </citation>
    <scope>NUCLEOTIDE SEQUENCE</scope>
    <source>
        <strain evidence="2">MF-1</strain>
    </source>
</reference>
<dbReference type="AlphaFoldDB" id="A0A9Q3E8K4"/>
<feature type="compositionally biased region" description="Basic and acidic residues" evidence="1">
    <location>
        <begin position="55"/>
        <end position="98"/>
    </location>
</feature>
<dbReference type="InterPro" id="IPR039875">
    <property type="entry name" value="LENG1-like"/>
</dbReference>
<accession>A0A9Q3E8K4</accession>
<feature type="region of interest" description="Disordered" evidence="1">
    <location>
        <begin position="183"/>
        <end position="276"/>
    </location>
</feature>
<feature type="region of interest" description="Disordered" evidence="1">
    <location>
        <begin position="296"/>
        <end position="351"/>
    </location>
</feature>
<feature type="compositionally biased region" description="Polar residues" evidence="1">
    <location>
        <begin position="101"/>
        <end position="111"/>
    </location>
</feature>
<dbReference type="PANTHER" id="PTHR22093:SF0">
    <property type="entry name" value="LEUKOCYTE RECEPTOR CLUSTER MEMBER 1"/>
    <property type="match status" value="1"/>
</dbReference>
<dbReference type="EMBL" id="AVOT02024722">
    <property type="protein sequence ID" value="MBW0515587.1"/>
    <property type="molecule type" value="Genomic_DNA"/>
</dbReference>
<sequence>MGKLNILHHKSYHVYNRENVERVKRDELRAQLEDEAKTQSTIAANSEARLSLLRSQREKSKHESSRQKQRRGEKALEDQLKGKSRYQEEAEAARDGLTRPKSATDNSSIIDPQSGHINFWSGLEHQSTSKVFGVSGLETNEAYMKDQKQKEQKWEELITMRLDRPAHELKPWYNQEDLINGEEKKLSSSKIQEKASKEEDMKKNQDPLNIVKSALYPSSFPSGSHFSRKRRERQASRSPSPICQNAIAASIRKQGQGTILPPSSASKPPSTVTDKPQIMRVDGSAERLKAQTLIEHRRKRTQSHSSNLGTPAQGYSDVYNRDELNALKRQSTHPKHRSGRSFNPKRRRYWD</sequence>
<feature type="region of interest" description="Disordered" evidence="1">
    <location>
        <begin position="34"/>
        <end position="111"/>
    </location>
</feature>
<evidence type="ECO:0000256" key="1">
    <source>
        <dbReference type="SAM" id="MobiDB-lite"/>
    </source>
</evidence>
<feature type="compositionally biased region" description="Basic residues" evidence="1">
    <location>
        <begin position="330"/>
        <end position="351"/>
    </location>
</feature>
<gene>
    <name evidence="2" type="ORF">O181_055302</name>
</gene>
<dbReference type="OrthoDB" id="2159131at2759"/>
<keyword evidence="3" id="KW-1185">Reference proteome</keyword>
<feature type="compositionally biased region" description="Polar residues" evidence="1">
    <location>
        <begin position="253"/>
        <end position="274"/>
    </location>
</feature>
<feature type="compositionally biased region" description="Basic and acidic residues" evidence="1">
    <location>
        <begin position="183"/>
        <end position="205"/>
    </location>
</feature>
<protein>
    <recommendedName>
        <fullName evidence="4">CBF1-interacting co-repressor CIR N-terminal domain-containing protein</fullName>
    </recommendedName>
</protein>
<dbReference type="Proteomes" id="UP000765509">
    <property type="component" value="Unassembled WGS sequence"/>
</dbReference>
<evidence type="ECO:0008006" key="4">
    <source>
        <dbReference type="Google" id="ProtNLM"/>
    </source>
</evidence>
<proteinExistence type="predicted"/>
<evidence type="ECO:0000313" key="3">
    <source>
        <dbReference type="Proteomes" id="UP000765509"/>
    </source>
</evidence>